<feature type="transmembrane region" description="Helical" evidence="2">
    <location>
        <begin position="12"/>
        <end position="33"/>
    </location>
</feature>
<accession>A0AAE4JX69</accession>
<reference evidence="4" key="1">
    <citation type="submission" date="2023-07" db="EMBL/GenBank/DDBJ databases">
        <authorList>
            <person name="Luz R."/>
            <person name="Cordeiro R."/>
            <person name="Fonseca A."/>
            <person name="Goncalves V."/>
        </authorList>
    </citation>
    <scope>NUCLEOTIDE SEQUENCE [LARGE SCALE GENOMIC DNA]</scope>
    <source>
        <strain evidence="4">BACA0444</strain>
    </source>
</reference>
<evidence type="ECO:0000256" key="1">
    <source>
        <dbReference type="SAM" id="Coils"/>
    </source>
</evidence>
<comment type="caution">
    <text evidence="3">The sequence shown here is derived from an EMBL/GenBank/DDBJ whole genome shotgun (WGS) entry which is preliminary data.</text>
</comment>
<evidence type="ECO:0000313" key="4">
    <source>
        <dbReference type="Proteomes" id="UP001268256"/>
    </source>
</evidence>
<keyword evidence="2" id="KW-0812">Transmembrane</keyword>
<name>A0AAE4JX69_9CYAN</name>
<sequence length="147" mass="17163">MSGTTTFVRIWINFLALLPGTTVTVLVISIAFLRFYDERDFSILGIIPDPRIWSNRLTVAALLATLVNFGVEWNRRNRETDRLAKEEQRRLEEKQRRLEAEECAARRARVEAERDIAFGTLLIDPSDENREKLQQVLILLREYQDSL</sequence>
<dbReference type="AlphaFoldDB" id="A0AAE4JX69"/>
<keyword evidence="4" id="KW-1185">Reference proteome</keyword>
<keyword evidence="1" id="KW-0175">Coiled coil</keyword>
<keyword evidence="2" id="KW-1133">Transmembrane helix</keyword>
<dbReference type="EMBL" id="JAVMIP010000006">
    <property type="protein sequence ID" value="MDS3860848.1"/>
    <property type="molecule type" value="Genomic_DNA"/>
</dbReference>
<feature type="coiled-coil region" evidence="1">
    <location>
        <begin position="76"/>
        <end position="111"/>
    </location>
</feature>
<evidence type="ECO:0000313" key="3">
    <source>
        <dbReference type="EMBL" id="MDS3860848.1"/>
    </source>
</evidence>
<dbReference type="Proteomes" id="UP001268256">
    <property type="component" value="Unassembled WGS sequence"/>
</dbReference>
<proteinExistence type="predicted"/>
<gene>
    <name evidence="3" type="ORF">RIF25_08475</name>
</gene>
<keyword evidence="2" id="KW-0472">Membrane</keyword>
<protein>
    <submittedName>
        <fullName evidence="3">Uncharacterized protein</fullName>
    </submittedName>
</protein>
<organism evidence="3 4">
    <name type="scientific">Pseudocalidococcus azoricus BACA0444</name>
    <dbReference type="NCBI Taxonomy" id="2918990"/>
    <lineage>
        <taxon>Bacteria</taxon>
        <taxon>Bacillati</taxon>
        <taxon>Cyanobacteriota</taxon>
        <taxon>Cyanophyceae</taxon>
        <taxon>Acaryochloridales</taxon>
        <taxon>Thermosynechococcaceae</taxon>
        <taxon>Pseudocalidococcus</taxon>
        <taxon>Pseudocalidococcus azoricus</taxon>
    </lineage>
</organism>
<evidence type="ECO:0000256" key="2">
    <source>
        <dbReference type="SAM" id="Phobius"/>
    </source>
</evidence>